<protein>
    <submittedName>
        <fullName evidence="1">Uncharacterized protein</fullName>
    </submittedName>
</protein>
<dbReference type="AlphaFoldDB" id="A0A402BE86"/>
<gene>
    <name evidence="1" type="ORF">KDA_51230</name>
</gene>
<dbReference type="Proteomes" id="UP000287171">
    <property type="component" value="Unassembled WGS sequence"/>
</dbReference>
<dbReference type="EMBL" id="BIFT01000002">
    <property type="protein sequence ID" value="GCE29639.1"/>
    <property type="molecule type" value="Genomic_DNA"/>
</dbReference>
<accession>A0A402BE86</accession>
<comment type="caution">
    <text evidence="1">The sequence shown here is derived from an EMBL/GenBank/DDBJ whole genome shotgun (WGS) entry which is preliminary data.</text>
</comment>
<organism evidence="1 2">
    <name type="scientific">Dictyobacter alpinus</name>
    <dbReference type="NCBI Taxonomy" id="2014873"/>
    <lineage>
        <taxon>Bacteria</taxon>
        <taxon>Bacillati</taxon>
        <taxon>Chloroflexota</taxon>
        <taxon>Ktedonobacteria</taxon>
        <taxon>Ktedonobacterales</taxon>
        <taxon>Dictyobacteraceae</taxon>
        <taxon>Dictyobacter</taxon>
    </lineage>
</organism>
<reference evidence="2" key="1">
    <citation type="submission" date="2018-12" db="EMBL/GenBank/DDBJ databases">
        <title>Tengunoibacter tsumagoiensis gen. nov., sp. nov., Dictyobacter kobayashii sp. nov., D. alpinus sp. nov., and D. joshuensis sp. nov. and description of Dictyobacteraceae fam. nov. within the order Ktedonobacterales isolated from Tengu-no-mugimeshi.</title>
        <authorList>
            <person name="Wang C.M."/>
            <person name="Zheng Y."/>
            <person name="Sakai Y."/>
            <person name="Toyoda A."/>
            <person name="Minakuchi Y."/>
            <person name="Abe K."/>
            <person name="Yokota A."/>
            <person name="Yabe S."/>
        </authorList>
    </citation>
    <scope>NUCLEOTIDE SEQUENCE [LARGE SCALE GENOMIC DNA]</scope>
    <source>
        <strain evidence="2">Uno16</strain>
    </source>
</reference>
<keyword evidence="2" id="KW-1185">Reference proteome</keyword>
<proteinExistence type="predicted"/>
<sequence length="45" mass="5154">MDTSYPLHACLKDIQANSLAKKDNDYPTNGHPYDHLYFLLDPGIF</sequence>
<evidence type="ECO:0000313" key="1">
    <source>
        <dbReference type="EMBL" id="GCE29639.1"/>
    </source>
</evidence>
<name>A0A402BE86_9CHLR</name>
<evidence type="ECO:0000313" key="2">
    <source>
        <dbReference type="Proteomes" id="UP000287171"/>
    </source>
</evidence>